<dbReference type="PANTHER" id="PTHR30213:SF0">
    <property type="entry name" value="UPF0761 MEMBRANE PROTEIN YIHY"/>
    <property type="match status" value="1"/>
</dbReference>
<evidence type="ECO:0000256" key="1">
    <source>
        <dbReference type="ARBA" id="ARBA00004651"/>
    </source>
</evidence>
<dbReference type="InterPro" id="IPR017039">
    <property type="entry name" value="Virul_fac_BrkB"/>
</dbReference>
<evidence type="ECO:0000256" key="2">
    <source>
        <dbReference type="ARBA" id="ARBA00022475"/>
    </source>
</evidence>
<dbReference type="PIRSF" id="PIRSF035875">
    <property type="entry name" value="RNase_BN"/>
    <property type="match status" value="1"/>
</dbReference>
<comment type="caution">
    <text evidence="7">The sequence shown here is derived from an EMBL/GenBank/DDBJ whole genome shotgun (WGS) entry which is preliminary data.</text>
</comment>
<keyword evidence="8" id="KW-1185">Reference proteome</keyword>
<evidence type="ECO:0000313" key="7">
    <source>
        <dbReference type="EMBL" id="RZT90708.1"/>
    </source>
</evidence>
<dbReference type="NCBIfam" id="TIGR00765">
    <property type="entry name" value="yihY_not_rbn"/>
    <property type="match status" value="1"/>
</dbReference>
<feature type="transmembrane region" description="Helical" evidence="6">
    <location>
        <begin position="95"/>
        <end position="114"/>
    </location>
</feature>
<comment type="subcellular location">
    <subcellularLocation>
        <location evidence="1">Cell membrane</location>
        <topology evidence="1">Multi-pass membrane protein</topology>
    </subcellularLocation>
</comment>
<feature type="transmembrane region" description="Helical" evidence="6">
    <location>
        <begin position="206"/>
        <end position="224"/>
    </location>
</feature>
<feature type="transmembrane region" description="Helical" evidence="6">
    <location>
        <begin position="134"/>
        <end position="155"/>
    </location>
</feature>
<keyword evidence="4 6" id="KW-1133">Transmembrane helix</keyword>
<organism evidence="7 8">
    <name type="scientific">Azospira oryzae</name>
    <dbReference type="NCBI Taxonomy" id="146939"/>
    <lineage>
        <taxon>Bacteria</taxon>
        <taxon>Pseudomonadati</taxon>
        <taxon>Pseudomonadota</taxon>
        <taxon>Betaproteobacteria</taxon>
        <taxon>Rhodocyclales</taxon>
        <taxon>Rhodocyclaceae</taxon>
        <taxon>Azospira</taxon>
    </lineage>
</organism>
<keyword evidence="3 6" id="KW-0812">Transmembrane</keyword>
<evidence type="ECO:0000256" key="5">
    <source>
        <dbReference type="ARBA" id="ARBA00023136"/>
    </source>
</evidence>
<gene>
    <name evidence="7" type="ORF">EV678_1528</name>
</gene>
<sequence>MARRRYSQREGMLPEMFRRFREERFTQTAASLAYTTLLSLVPLVGLVVAVLSDLPFFPVILDQVNTFLVANLLPDKAGVVIAKYTLIFSQKVNRLTWLGVMVLAGTALVLMLTIERALNHVWQVGVSRSPGRRLKLYLVIALLGPLVLGAVFGVTSYVVTASLGFFNEALWVRNALLKALSAVLLGGFFAFLYFAVPNVPVRLRHAIWGGAFASLAITLMQRGFEFYLAKVPSYTLIYGAFAAVPIFLVWLYLSWLVVLLGALLAATLHRRNPPGG</sequence>
<dbReference type="Proteomes" id="UP000292136">
    <property type="component" value="Unassembled WGS sequence"/>
</dbReference>
<proteinExistence type="predicted"/>
<dbReference type="PANTHER" id="PTHR30213">
    <property type="entry name" value="INNER MEMBRANE PROTEIN YHJD"/>
    <property type="match status" value="1"/>
</dbReference>
<evidence type="ECO:0000256" key="4">
    <source>
        <dbReference type="ARBA" id="ARBA00022989"/>
    </source>
</evidence>
<evidence type="ECO:0000256" key="3">
    <source>
        <dbReference type="ARBA" id="ARBA00022692"/>
    </source>
</evidence>
<keyword evidence="2" id="KW-1003">Cell membrane</keyword>
<feature type="transmembrane region" description="Helical" evidence="6">
    <location>
        <begin position="236"/>
        <end position="266"/>
    </location>
</feature>
<protein>
    <submittedName>
        <fullName evidence="7">Membrane protein</fullName>
    </submittedName>
</protein>
<name>A0ABY0ISZ1_9RHOO</name>
<feature type="transmembrane region" description="Helical" evidence="6">
    <location>
        <begin position="28"/>
        <end position="51"/>
    </location>
</feature>
<dbReference type="RefSeq" id="WP_014238525.1">
    <property type="nucleotide sequence ID" value="NZ_SHKM01000001.1"/>
</dbReference>
<keyword evidence="5 6" id="KW-0472">Membrane</keyword>
<evidence type="ECO:0000313" key="8">
    <source>
        <dbReference type="Proteomes" id="UP000292136"/>
    </source>
</evidence>
<evidence type="ECO:0000256" key="6">
    <source>
        <dbReference type="SAM" id="Phobius"/>
    </source>
</evidence>
<accession>A0ABY0ISZ1</accession>
<dbReference type="Pfam" id="PF03631">
    <property type="entry name" value="Virul_fac_BrkB"/>
    <property type="match status" value="1"/>
</dbReference>
<dbReference type="EMBL" id="SHKM01000001">
    <property type="protein sequence ID" value="RZT90708.1"/>
    <property type="molecule type" value="Genomic_DNA"/>
</dbReference>
<reference evidence="7 8" key="1">
    <citation type="submission" date="2019-02" db="EMBL/GenBank/DDBJ databases">
        <title>Genomic Encyclopedia of Type Strains, Phase IV (KMG-IV): sequencing the most valuable type-strain genomes for metagenomic binning, comparative biology and taxonomic classification.</title>
        <authorList>
            <person name="Goeker M."/>
        </authorList>
    </citation>
    <scope>NUCLEOTIDE SEQUENCE [LARGE SCALE GENOMIC DNA]</scope>
    <source>
        <strain evidence="7 8">DSM 21223</strain>
    </source>
</reference>
<feature type="transmembrane region" description="Helical" evidence="6">
    <location>
        <begin position="175"/>
        <end position="194"/>
    </location>
</feature>